<evidence type="ECO:0000256" key="1">
    <source>
        <dbReference type="SAM" id="MobiDB-lite"/>
    </source>
</evidence>
<evidence type="ECO:0000313" key="3">
    <source>
        <dbReference type="EMBL" id="KAL0477346.1"/>
    </source>
</evidence>
<sequence>MDEVVPFEVAKMNIGASINLEEFCKQNYQRVTTNYQKTVDEGINPYIGKINENLIKQSPSKLIDGFWLRRIKNQSFTSLQKTYPHIPTEVLKEAKSTLEVVFDEEDGEGVMDMNHVHIFENLLKQAHIDLPHNTTKEYVQDARIPDESFFSPCIQMGISVLQKELFLEMCGFTLNFEEIPTSVLQMRDALKKERLDDYYYLLHITIDNPASGHCYMARKALETLLAPYQVSSGEFSTDNDMWRKLFNGYVLATFMSPRAVLERLSSGAPGSSIIAKSVSLSAPSTIKHQEETRKISKDSTIREQMEGVMEKYAPYAACPLHRSVRIKGQPMDLAMSGISSAEFLDTLATSGWVKPGYPEESALVKSLSFGKKMFKVFDDNDQEVIKKWISSLPPRKQQRPTQDSNTNTTQSSLLAPLARTRNYIYLLLSTLCVLVFMSLSV</sequence>
<dbReference type="EMBL" id="JAOPGA020000167">
    <property type="protein sequence ID" value="KAL0477346.1"/>
    <property type="molecule type" value="Genomic_DNA"/>
</dbReference>
<reference evidence="3 4" key="1">
    <citation type="submission" date="2024-03" db="EMBL/GenBank/DDBJ databases">
        <title>The Acrasis kona genome and developmental transcriptomes reveal deep origins of eukaryotic multicellular pathways.</title>
        <authorList>
            <person name="Sheikh S."/>
            <person name="Fu C.-J."/>
            <person name="Brown M.W."/>
            <person name="Baldauf S.L."/>
        </authorList>
    </citation>
    <scope>NUCLEOTIDE SEQUENCE [LARGE SCALE GENOMIC DNA]</scope>
    <source>
        <strain evidence="3 4">ATCC MYA-3509</strain>
    </source>
</reference>
<proteinExistence type="predicted"/>
<protein>
    <submittedName>
        <fullName evidence="3">Hsp32</fullName>
    </submittedName>
</protein>
<keyword evidence="4" id="KW-1185">Reference proteome</keyword>
<feature type="transmembrane region" description="Helical" evidence="2">
    <location>
        <begin position="423"/>
        <end position="440"/>
    </location>
</feature>
<dbReference type="Proteomes" id="UP001431209">
    <property type="component" value="Unassembled WGS sequence"/>
</dbReference>
<dbReference type="SMART" id="SM01236">
    <property type="entry name" value="Haem_oxygenase_2"/>
    <property type="match status" value="1"/>
</dbReference>
<evidence type="ECO:0000256" key="2">
    <source>
        <dbReference type="SAM" id="Phobius"/>
    </source>
</evidence>
<keyword evidence="2" id="KW-1133">Transmembrane helix</keyword>
<dbReference type="AlphaFoldDB" id="A0AAW2YK97"/>
<accession>A0AAW2YK97</accession>
<name>A0AAW2YK97_9EUKA</name>
<dbReference type="Pfam" id="PF14518">
    <property type="entry name" value="Haem_oxygenas_2"/>
    <property type="match status" value="1"/>
</dbReference>
<evidence type="ECO:0000313" key="4">
    <source>
        <dbReference type="Proteomes" id="UP001431209"/>
    </source>
</evidence>
<keyword evidence="2" id="KW-0472">Membrane</keyword>
<keyword evidence="2" id="KW-0812">Transmembrane</keyword>
<comment type="caution">
    <text evidence="3">The sequence shown here is derived from an EMBL/GenBank/DDBJ whole genome shotgun (WGS) entry which is preliminary data.</text>
</comment>
<feature type="compositionally biased region" description="Low complexity" evidence="1">
    <location>
        <begin position="401"/>
        <end position="410"/>
    </location>
</feature>
<organism evidence="3 4">
    <name type="scientific">Acrasis kona</name>
    <dbReference type="NCBI Taxonomy" id="1008807"/>
    <lineage>
        <taxon>Eukaryota</taxon>
        <taxon>Discoba</taxon>
        <taxon>Heterolobosea</taxon>
        <taxon>Tetramitia</taxon>
        <taxon>Eutetramitia</taxon>
        <taxon>Acrasidae</taxon>
        <taxon>Acrasis</taxon>
    </lineage>
</organism>
<feature type="region of interest" description="Disordered" evidence="1">
    <location>
        <begin position="391"/>
        <end position="410"/>
    </location>
</feature>
<gene>
    <name evidence="3" type="ORF">AKO1_005817</name>
</gene>